<reference evidence="3 4" key="1">
    <citation type="submission" date="2019-02" db="EMBL/GenBank/DDBJ databases">
        <title>Emended description of the genus Rhodopseudomonas and description of Rhodopseudomonas albus sp. nov., a non-phototrophic, heavy-metal-tolerant bacterium isolated from garden soil.</title>
        <authorList>
            <person name="Bao Z."/>
            <person name="Cao W.W."/>
            <person name="Sato Y."/>
            <person name="Nishizawa T."/>
            <person name="Zhao J."/>
            <person name="Guo Y."/>
            <person name="Ohta H."/>
        </authorList>
    </citation>
    <scope>NUCLEOTIDE SEQUENCE [LARGE SCALE GENOMIC DNA]</scope>
    <source>
        <strain evidence="3 4">SK50-23</strain>
    </source>
</reference>
<dbReference type="InterPro" id="IPR000835">
    <property type="entry name" value="HTH_MarR-typ"/>
</dbReference>
<evidence type="ECO:0000313" key="3">
    <source>
        <dbReference type="EMBL" id="QUS41069.1"/>
    </source>
</evidence>
<dbReference type="EMBL" id="CP036498">
    <property type="protein sequence ID" value="QUS41069.1"/>
    <property type="molecule type" value="Genomic_DNA"/>
</dbReference>
<keyword evidence="4" id="KW-1185">Reference proteome</keyword>
<organism evidence="3 4">
    <name type="scientific">Tardiphaga alba</name>
    <dbReference type="NCBI Taxonomy" id="340268"/>
    <lineage>
        <taxon>Bacteria</taxon>
        <taxon>Pseudomonadati</taxon>
        <taxon>Pseudomonadota</taxon>
        <taxon>Alphaproteobacteria</taxon>
        <taxon>Hyphomicrobiales</taxon>
        <taxon>Nitrobacteraceae</taxon>
        <taxon>Tardiphaga</taxon>
    </lineage>
</organism>
<dbReference type="Gene3D" id="1.10.10.10">
    <property type="entry name" value="Winged helix-like DNA-binding domain superfamily/Winged helix DNA-binding domain"/>
    <property type="match status" value="1"/>
</dbReference>
<evidence type="ECO:0000259" key="2">
    <source>
        <dbReference type="PROSITE" id="PS50995"/>
    </source>
</evidence>
<dbReference type="SUPFAM" id="SSF46785">
    <property type="entry name" value="Winged helix' DNA-binding domain"/>
    <property type="match status" value="1"/>
</dbReference>
<dbReference type="PROSITE" id="PS50995">
    <property type="entry name" value="HTH_MARR_2"/>
    <property type="match status" value="1"/>
</dbReference>
<sequence length="210" mass="22356">MSRSRVAPLASASGSRKSKSKLPVPSLTTSRSALLTNGSDLAFRQLVHTLLAFLARHETVRENYAAAIGLTGIEYTVLISTKSFVASGAVSVRELAAHLHLSGAFVTTISNKLQEMGLLDKLVDPEDRRRLRLVVTAAGDALLASLAPIECQVNDIQFDALGAGDVGRLLASVDKLVASSERAIALQRYLQPATGADAVPRRAVKKRVSK</sequence>
<dbReference type="PANTHER" id="PTHR33164">
    <property type="entry name" value="TRANSCRIPTIONAL REGULATOR, MARR FAMILY"/>
    <property type="match status" value="1"/>
</dbReference>
<gene>
    <name evidence="3" type="ORF">RPMA_21145</name>
</gene>
<name>A0ABX8ABB7_9BRAD</name>
<dbReference type="InterPro" id="IPR036388">
    <property type="entry name" value="WH-like_DNA-bd_sf"/>
</dbReference>
<protein>
    <submittedName>
        <fullName evidence="3">MarR family transcriptional regulator</fullName>
    </submittedName>
</protein>
<proteinExistence type="predicted"/>
<accession>A0ABX8ABB7</accession>
<dbReference type="InterPro" id="IPR036390">
    <property type="entry name" value="WH_DNA-bd_sf"/>
</dbReference>
<dbReference type="RefSeq" id="WP_211909667.1">
    <property type="nucleotide sequence ID" value="NZ_CP036498.1"/>
</dbReference>
<dbReference type="Proteomes" id="UP000682843">
    <property type="component" value="Chromosome"/>
</dbReference>
<feature type="region of interest" description="Disordered" evidence="1">
    <location>
        <begin position="1"/>
        <end position="24"/>
    </location>
</feature>
<dbReference type="PANTHER" id="PTHR33164:SF43">
    <property type="entry name" value="HTH-TYPE TRANSCRIPTIONAL REPRESSOR YETL"/>
    <property type="match status" value="1"/>
</dbReference>
<dbReference type="InterPro" id="IPR039422">
    <property type="entry name" value="MarR/SlyA-like"/>
</dbReference>
<evidence type="ECO:0000256" key="1">
    <source>
        <dbReference type="SAM" id="MobiDB-lite"/>
    </source>
</evidence>
<feature type="domain" description="HTH marR-type" evidence="2">
    <location>
        <begin position="39"/>
        <end position="178"/>
    </location>
</feature>
<evidence type="ECO:0000313" key="4">
    <source>
        <dbReference type="Proteomes" id="UP000682843"/>
    </source>
</evidence>
<dbReference type="SMART" id="SM00347">
    <property type="entry name" value="HTH_MARR"/>
    <property type="match status" value="1"/>
</dbReference>
<dbReference type="Pfam" id="PF12802">
    <property type="entry name" value="MarR_2"/>
    <property type="match status" value="1"/>
</dbReference>